<feature type="domain" description="OmpA-like" evidence="6">
    <location>
        <begin position="54"/>
        <end position="169"/>
    </location>
</feature>
<dbReference type="EMBL" id="JADQAZ010000001">
    <property type="protein sequence ID" value="MBT0957264.1"/>
    <property type="molecule type" value="Genomic_DNA"/>
</dbReference>
<organism evidence="7 8">
    <name type="scientific">Harenicola maris</name>
    <dbReference type="NCBI Taxonomy" id="2841044"/>
    <lineage>
        <taxon>Bacteria</taxon>
        <taxon>Pseudomonadati</taxon>
        <taxon>Pseudomonadota</taxon>
        <taxon>Alphaproteobacteria</taxon>
        <taxon>Rhodobacterales</taxon>
        <taxon>Paracoccaceae</taxon>
        <taxon>Harenicola</taxon>
    </lineage>
</organism>
<evidence type="ECO:0000313" key="8">
    <source>
        <dbReference type="Proteomes" id="UP001315686"/>
    </source>
</evidence>
<dbReference type="RefSeq" id="WP_327793440.1">
    <property type="nucleotide sequence ID" value="NZ_JADQAZ010000001.1"/>
</dbReference>
<comment type="caution">
    <text evidence="7">The sequence shown here is derived from an EMBL/GenBank/DDBJ whole genome shotgun (WGS) entry which is preliminary data.</text>
</comment>
<sequence>MRTLILSSALVVATAFGAQADQPYSSSDVANFLVDSVDLGLNRGICIGTAEECAPKKPKGMDMRISFELDSADLTEEAKESLAVVAQAFEDERLKKAKFVVEGHTDARGTETYNGNLSEARAASVKSYLMDLGVTEDRLTALGLGESQPRTDDAMDPENRRVELRIDMQ</sequence>
<keyword evidence="5" id="KW-0732">Signal</keyword>
<evidence type="ECO:0000259" key="6">
    <source>
        <dbReference type="PROSITE" id="PS51123"/>
    </source>
</evidence>
<dbReference type="SUPFAM" id="SSF103088">
    <property type="entry name" value="OmpA-like"/>
    <property type="match status" value="1"/>
</dbReference>
<evidence type="ECO:0000256" key="4">
    <source>
        <dbReference type="PROSITE-ProRule" id="PRU00473"/>
    </source>
</evidence>
<dbReference type="InterPro" id="IPR006665">
    <property type="entry name" value="OmpA-like"/>
</dbReference>
<dbReference type="PROSITE" id="PS51123">
    <property type="entry name" value="OMPA_2"/>
    <property type="match status" value="1"/>
</dbReference>
<accession>A0AAP2CMZ1</accession>
<dbReference type="Pfam" id="PF00691">
    <property type="entry name" value="OmpA"/>
    <property type="match status" value="1"/>
</dbReference>
<dbReference type="PANTHER" id="PTHR30329">
    <property type="entry name" value="STATOR ELEMENT OF FLAGELLAR MOTOR COMPLEX"/>
    <property type="match status" value="1"/>
</dbReference>
<evidence type="ECO:0000256" key="1">
    <source>
        <dbReference type="ARBA" id="ARBA00004442"/>
    </source>
</evidence>
<gene>
    <name evidence="7" type="ORF">IV417_07700</name>
</gene>
<dbReference type="InterPro" id="IPR050330">
    <property type="entry name" value="Bact_OuterMem_StrucFunc"/>
</dbReference>
<dbReference type="InterPro" id="IPR006664">
    <property type="entry name" value="OMP_bac"/>
</dbReference>
<dbReference type="InterPro" id="IPR036737">
    <property type="entry name" value="OmpA-like_sf"/>
</dbReference>
<protein>
    <submittedName>
        <fullName evidence="7">OmpA family protein</fullName>
    </submittedName>
</protein>
<evidence type="ECO:0000256" key="5">
    <source>
        <dbReference type="SAM" id="SignalP"/>
    </source>
</evidence>
<dbReference type="PANTHER" id="PTHR30329:SF21">
    <property type="entry name" value="LIPOPROTEIN YIAD-RELATED"/>
    <property type="match status" value="1"/>
</dbReference>
<feature type="signal peptide" evidence="5">
    <location>
        <begin position="1"/>
        <end position="20"/>
    </location>
</feature>
<dbReference type="CDD" id="cd07185">
    <property type="entry name" value="OmpA_C-like"/>
    <property type="match status" value="1"/>
</dbReference>
<dbReference type="InterPro" id="IPR006690">
    <property type="entry name" value="OMPA-like_CS"/>
</dbReference>
<name>A0AAP2CMZ1_9RHOB</name>
<evidence type="ECO:0000313" key="7">
    <source>
        <dbReference type="EMBL" id="MBT0957264.1"/>
    </source>
</evidence>
<feature type="chain" id="PRO_5042980220" evidence="5">
    <location>
        <begin position="21"/>
        <end position="169"/>
    </location>
</feature>
<evidence type="ECO:0000256" key="3">
    <source>
        <dbReference type="ARBA" id="ARBA00023237"/>
    </source>
</evidence>
<dbReference type="Gene3D" id="3.30.1330.60">
    <property type="entry name" value="OmpA-like domain"/>
    <property type="match status" value="1"/>
</dbReference>
<comment type="subcellular location">
    <subcellularLocation>
        <location evidence="1">Cell outer membrane</location>
    </subcellularLocation>
</comment>
<proteinExistence type="predicted"/>
<keyword evidence="3" id="KW-0998">Cell outer membrane</keyword>
<reference evidence="7 8" key="1">
    <citation type="journal article" date="2021" name="Arch. Microbiol.">
        <title>Harenicola maris gen. nov., sp. nov. isolated from the Sea of Japan shallow sediments.</title>
        <authorList>
            <person name="Romanenko L.A."/>
            <person name="Kurilenko V.V."/>
            <person name="Chernysheva N.Y."/>
            <person name="Tekutyeva L.A."/>
            <person name="Velansky P.V."/>
            <person name="Svetashev V.I."/>
            <person name="Isaeva M.P."/>
        </authorList>
    </citation>
    <scope>NUCLEOTIDE SEQUENCE [LARGE SCALE GENOMIC DNA]</scope>
    <source>
        <strain evidence="7 8">KMM 3653</strain>
    </source>
</reference>
<dbReference type="PRINTS" id="PR01021">
    <property type="entry name" value="OMPADOMAIN"/>
</dbReference>
<evidence type="ECO:0000256" key="2">
    <source>
        <dbReference type="ARBA" id="ARBA00023136"/>
    </source>
</evidence>
<keyword evidence="8" id="KW-1185">Reference proteome</keyword>
<dbReference type="GO" id="GO:0009279">
    <property type="term" value="C:cell outer membrane"/>
    <property type="evidence" value="ECO:0007669"/>
    <property type="project" value="UniProtKB-SubCell"/>
</dbReference>
<dbReference type="PROSITE" id="PS01068">
    <property type="entry name" value="OMPA_1"/>
    <property type="match status" value="1"/>
</dbReference>
<keyword evidence="2 4" id="KW-0472">Membrane</keyword>
<dbReference type="AlphaFoldDB" id="A0AAP2CMZ1"/>
<dbReference type="Proteomes" id="UP001315686">
    <property type="component" value="Unassembled WGS sequence"/>
</dbReference>